<protein>
    <submittedName>
        <fullName evidence="1">Uncharacterized protein</fullName>
    </submittedName>
</protein>
<dbReference type="AlphaFoldDB" id="A0A814SNE3"/>
<dbReference type="Proteomes" id="UP000663845">
    <property type="component" value="Unassembled WGS sequence"/>
</dbReference>
<gene>
    <name evidence="1" type="ORF">JYZ213_LOCUS24071</name>
</gene>
<proteinExistence type="predicted"/>
<accession>A0A814SNE3</accession>
<organism evidence="1 2">
    <name type="scientific">Adineta steineri</name>
    <dbReference type="NCBI Taxonomy" id="433720"/>
    <lineage>
        <taxon>Eukaryota</taxon>
        <taxon>Metazoa</taxon>
        <taxon>Spiralia</taxon>
        <taxon>Gnathifera</taxon>
        <taxon>Rotifera</taxon>
        <taxon>Eurotatoria</taxon>
        <taxon>Bdelloidea</taxon>
        <taxon>Adinetida</taxon>
        <taxon>Adinetidae</taxon>
        <taxon>Adineta</taxon>
    </lineage>
</organism>
<sequence length="294" mass="34748">MRNEVRANEPIENQINELLDSFRTRFWLVEHKWFVRCYGQSQNGINYIFLYTLPYAFKHFYAHSPYISLRSTAPNDNDYWSYDRVNYLSYEPHLFADPAMSQIRFSNIHKLSISLPFDDRFLTIISKLDHLLSMYVKVEDDNDSVIPQLQLLLDQAPRLHSLVFGPWMTSSSQVPPIENTNASIYELNLQGYADRDNLRCFDDHQCATLSRSPLGVQCKMLHIKVLNRTNVLYLVNTMPNLQALNVHCEEDNWNEEEDLSTEDELVEWLRQRLPSTCTITRDTYYVHDILLWIR</sequence>
<dbReference type="EMBL" id="CAJNOG010000291">
    <property type="protein sequence ID" value="CAF1150434.1"/>
    <property type="molecule type" value="Genomic_DNA"/>
</dbReference>
<name>A0A814SNE3_9BILA</name>
<evidence type="ECO:0000313" key="2">
    <source>
        <dbReference type="Proteomes" id="UP000663845"/>
    </source>
</evidence>
<evidence type="ECO:0000313" key="1">
    <source>
        <dbReference type="EMBL" id="CAF1150434.1"/>
    </source>
</evidence>
<reference evidence="1" key="1">
    <citation type="submission" date="2021-02" db="EMBL/GenBank/DDBJ databases">
        <authorList>
            <person name="Nowell W R."/>
        </authorList>
    </citation>
    <scope>NUCLEOTIDE SEQUENCE</scope>
</reference>
<comment type="caution">
    <text evidence="1">The sequence shown here is derived from an EMBL/GenBank/DDBJ whole genome shotgun (WGS) entry which is preliminary data.</text>
</comment>